<keyword evidence="3" id="KW-0816">Tricarboxylic acid cycle</keyword>
<evidence type="ECO:0000256" key="2">
    <source>
        <dbReference type="ARBA" id="ARBA00010566"/>
    </source>
</evidence>
<comment type="similarity">
    <text evidence="2 6 8">Belongs to the citrate synthase family.</text>
</comment>
<dbReference type="GO" id="GO:0006099">
    <property type="term" value="P:tricarboxylic acid cycle"/>
    <property type="evidence" value="ECO:0007669"/>
    <property type="project" value="UniProtKB-KW"/>
</dbReference>
<protein>
    <recommendedName>
        <fullName evidence="6 8">Citrate synthase</fullName>
    </recommendedName>
</protein>
<accession>A0AAD1XHE2</accession>
<dbReference type="NCBIfam" id="TIGR01800">
    <property type="entry name" value="cit_synth_II"/>
    <property type="match status" value="1"/>
</dbReference>
<dbReference type="EMBL" id="CAMPGE010013973">
    <property type="protein sequence ID" value="CAI2372677.1"/>
    <property type="molecule type" value="Genomic_DNA"/>
</dbReference>
<keyword evidence="10" id="KW-1185">Reference proteome</keyword>
<dbReference type="AlphaFoldDB" id="A0AAD1XHE2"/>
<dbReference type="InterPro" id="IPR011278">
    <property type="entry name" value="2-MeCitrate/Citrate_synth_II"/>
</dbReference>
<evidence type="ECO:0000256" key="4">
    <source>
        <dbReference type="ARBA" id="ARBA00022679"/>
    </source>
</evidence>
<gene>
    <name evidence="9" type="ORF">ECRASSUSDP1_LOCUS14008</name>
</gene>
<evidence type="ECO:0000313" key="9">
    <source>
        <dbReference type="EMBL" id="CAI2372677.1"/>
    </source>
</evidence>
<comment type="pathway">
    <text evidence="1">Carbohydrate metabolism; tricarboxylic acid cycle; isocitrate from oxaloacetate: step 1/2.</text>
</comment>
<dbReference type="Proteomes" id="UP001295684">
    <property type="component" value="Unassembled WGS sequence"/>
</dbReference>
<evidence type="ECO:0000256" key="5">
    <source>
        <dbReference type="ARBA" id="ARBA00049288"/>
    </source>
</evidence>
<dbReference type="InterPro" id="IPR002020">
    <property type="entry name" value="Citrate_synthase"/>
</dbReference>
<dbReference type="PANTHER" id="PTHR11739">
    <property type="entry name" value="CITRATE SYNTHASE"/>
    <property type="match status" value="1"/>
</dbReference>
<comment type="caution">
    <text evidence="9">The sequence shown here is derived from an EMBL/GenBank/DDBJ whole genome shotgun (WGS) entry which is preliminary data.</text>
</comment>
<feature type="active site" evidence="7">
    <location>
        <position position="317"/>
    </location>
</feature>
<evidence type="ECO:0000256" key="8">
    <source>
        <dbReference type="RuleBase" id="RU000441"/>
    </source>
</evidence>
<dbReference type="GO" id="GO:0005759">
    <property type="term" value="C:mitochondrial matrix"/>
    <property type="evidence" value="ECO:0007669"/>
    <property type="project" value="TreeGrafter"/>
</dbReference>
<dbReference type="PRINTS" id="PR00143">
    <property type="entry name" value="CITRTSNTHASE"/>
</dbReference>
<sequence>MESQKPKKVIARGLIGVVADDSEISTVGIGKGLNYRGYNIEDLANGCIFEEVLYLLLYKELPTKDQLTYFQEQIAENRYIPATLAEVIECVPKDSHPMDLMRTVASFLGTIEPESEKNDQYKISIRLSAIFAPCLFYWYHFHKSGKRIEVDTHKSDTIAKNIIRLLKNDGKEPEELLVKTMEVSLILYAEHDFNASAYNARVTASTLSDFYSGITSAIGTLRGPLHGGANEAAIRFIKQFKTKEEAEAKLYEMYSQKKLVMGFGHRIYKNGDPRSDIIKEYSRKLTKTDQGRPDLFEISERIENIMMSEKKMHPNLDFYSASAYYQLGLPVDFFTPIFVVSRTSGWAAHIIEQRSRNKLIRPASNYIGPEPKKFSVLDMRSKI</sequence>
<organism evidence="9 10">
    <name type="scientific">Euplotes crassus</name>
    <dbReference type="NCBI Taxonomy" id="5936"/>
    <lineage>
        <taxon>Eukaryota</taxon>
        <taxon>Sar</taxon>
        <taxon>Alveolata</taxon>
        <taxon>Ciliophora</taxon>
        <taxon>Intramacronucleata</taxon>
        <taxon>Spirotrichea</taxon>
        <taxon>Hypotrichia</taxon>
        <taxon>Euplotida</taxon>
        <taxon>Euplotidae</taxon>
        <taxon>Moneuplotes</taxon>
    </lineage>
</organism>
<dbReference type="Gene3D" id="1.10.230.10">
    <property type="entry name" value="Cytochrome P450-Terp, domain 2"/>
    <property type="match status" value="1"/>
</dbReference>
<feature type="active site" evidence="7">
    <location>
        <position position="265"/>
    </location>
</feature>
<evidence type="ECO:0000313" key="10">
    <source>
        <dbReference type="Proteomes" id="UP001295684"/>
    </source>
</evidence>
<dbReference type="GO" id="GO:0005975">
    <property type="term" value="P:carbohydrate metabolic process"/>
    <property type="evidence" value="ECO:0007669"/>
    <property type="project" value="TreeGrafter"/>
</dbReference>
<evidence type="ECO:0000256" key="1">
    <source>
        <dbReference type="ARBA" id="ARBA00004751"/>
    </source>
</evidence>
<evidence type="ECO:0000256" key="7">
    <source>
        <dbReference type="PIRSR" id="PIRSR001369-1"/>
    </source>
</evidence>
<dbReference type="PIRSF" id="PIRSF001369">
    <property type="entry name" value="Citrate_synth"/>
    <property type="match status" value="1"/>
</dbReference>
<keyword evidence="4 6" id="KW-0808">Transferase</keyword>
<dbReference type="InterPro" id="IPR016143">
    <property type="entry name" value="Citrate_synth-like_sm_a-sub"/>
</dbReference>
<dbReference type="SUPFAM" id="SSF48256">
    <property type="entry name" value="Citrate synthase"/>
    <property type="match status" value="1"/>
</dbReference>
<dbReference type="FunFam" id="1.10.230.10:FF:000003">
    <property type="entry name" value="Citrate synthase"/>
    <property type="match status" value="1"/>
</dbReference>
<dbReference type="Pfam" id="PF00285">
    <property type="entry name" value="Citrate_synt"/>
    <property type="match status" value="1"/>
</dbReference>
<name>A0AAD1XHE2_EUPCR</name>
<evidence type="ECO:0000256" key="6">
    <source>
        <dbReference type="PIRNR" id="PIRNR001369"/>
    </source>
</evidence>
<dbReference type="GO" id="GO:0019679">
    <property type="term" value="P:propionate metabolic process, methylcitrate cycle"/>
    <property type="evidence" value="ECO:0007669"/>
    <property type="project" value="TreeGrafter"/>
</dbReference>
<dbReference type="InterPro" id="IPR024176">
    <property type="entry name" value="Citrate_synthase_bac-typ"/>
</dbReference>
<dbReference type="Gene3D" id="1.10.580.10">
    <property type="entry name" value="Citrate Synthase, domain 1"/>
    <property type="match status" value="1"/>
</dbReference>
<dbReference type="InterPro" id="IPR016142">
    <property type="entry name" value="Citrate_synth-like_lrg_a-sub"/>
</dbReference>
<proteinExistence type="inferred from homology"/>
<evidence type="ECO:0000256" key="3">
    <source>
        <dbReference type="ARBA" id="ARBA00022532"/>
    </source>
</evidence>
<dbReference type="InterPro" id="IPR019810">
    <property type="entry name" value="Citrate_synthase_AS"/>
</dbReference>
<dbReference type="GO" id="GO:0050440">
    <property type="term" value="F:2-methylcitrate synthase activity"/>
    <property type="evidence" value="ECO:0007669"/>
    <property type="project" value="TreeGrafter"/>
</dbReference>
<dbReference type="InterPro" id="IPR036969">
    <property type="entry name" value="Citrate_synthase_sf"/>
</dbReference>
<dbReference type="GO" id="GO:0036440">
    <property type="term" value="F:citrate synthase activity"/>
    <property type="evidence" value="ECO:0007669"/>
    <property type="project" value="UniProtKB-EC"/>
</dbReference>
<comment type="catalytic activity">
    <reaction evidence="5">
        <text>oxaloacetate + acetyl-CoA + H2O = citrate + CoA + H(+)</text>
        <dbReference type="Rhea" id="RHEA:16845"/>
        <dbReference type="ChEBI" id="CHEBI:15377"/>
        <dbReference type="ChEBI" id="CHEBI:15378"/>
        <dbReference type="ChEBI" id="CHEBI:16452"/>
        <dbReference type="ChEBI" id="CHEBI:16947"/>
        <dbReference type="ChEBI" id="CHEBI:57287"/>
        <dbReference type="ChEBI" id="CHEBI:57288"/>
        <dbReference type="EC" id="2.3.3.16"/>
    </reaction>
</comment>
<dbReference type="PANTHER" id="PTHR11739:SF25">
    <property type="entry name" value="CITRATE SYNTHASE-RELATED PROTEIN DDB_G0287281"/>
    <property type="match status" value="1"/>
</dbReference>
<reference evidence="9" key="1">
    <citation type="submission" date="2023-07" db="EMBL/GenBank/DDBJ databases">
        <authorList>
            <consortium name="AG Swart"/>
            <person name="Singh M."/>
            <person name="Singh A."/>
            <person name="Seah K."/>
            <person name="Emmerich C."/>
        </authorList>
    </citation>
    <scope>NUCLEOTIDE SEQUENCE</scope>
    <source>
        <strain evidence="9">DP1</strain>
    </source>
</reference>
<dbReference type="PROSITE" id="PS00480">
    <property type="entry name" value="CITRATE_SYNTHASE"/>
    <property type="match status" value="1"/>
</dbReference>